<reference evidence="2 3" key="1">
    <citation type="submission" date="2021-06" db="EMBL/GenBank/DDBJ databases">
        <title>Caerostris darwini draft genome.</title>
        <authorList>
            <person name="Kono N."/>
            <person name="Arakawa K."/>
        </authorList>
    </citation>
    <scope>NUCLEOTIDE SEQUENCE [LARGE SCALE GENOMIC DNA]</scope>
</reference>
<feature type="region of interest" description="Disordered" evidence="1">
    <location>
        <begin position="13"/>
        <end position="59"/>
    </location>
</feature>
<feature type="compositionally biased region" description="Polar residues" evidence="1">
    <location>
        <begin position="32"/>
        <end position="42"/>
    </location>
</feature>
<organism evidence="2 3">
    <name type="scientific">Caerostris darwini</name>
    <dbReference type="NCBI Taxonomy" id="1538125"/>
    <lineage>
        <taxon>Eukaryota</taxon>
        <taxon>Metazoa</taxon>
        <taxon>Ecdysozoa</taxon>
        <taxon>Arthropoda</taxon>
        <taxon>Chelicerata</taxon>
        <taxon>Arachnida</taxon>
        <taxon>Araneae</taxon>
        <taxon>Araneomorphae</taxon>
        <taxon>Entelegynae</taxon>
        <taxon>Araneoidea</taxon>
        <taxon>Araneidae</taxon>
        <taxon>Caerostris</taxon>
    </lineage>
</organism>
<evidence type="ECO:0000313" key="2">
    <source>
        <dbReference type="EMBL" id="GIX70134.1"/>
    </source>
</evidence>
<evidence type="ECO:0000313" key="3">
    <source>
        <dbReference type="Proteomes" id="UP001054837"/>
    </source>
</evidence>
<sequence length="89" mass="10049">MGRLSPVIEEILVPPPLGGHAKKMSGAANSKPDISTRSTRQNHPAHASYERPSTAPPQWDHTKRQFIENKMLQKQNITEYTDALETTKW</sequence>
<protein>
    <submittedName>
        <fullName evidence="2">Uncharacterized protein</fullName>
    </submittedName>
</protein>
<gene>
    <name evidence="2" type="ORF">CDAR_312651</name>
</gene>
<dbReference type="Proteomes" id="UP001054837">
    <property type="component" value="Unassembled WGS sequence"/>
</dbReference>
<accession>A0AAV4MCJ9</accession>
<proteinExistence type="predicted"/>
<evidence type="ECO:0000256" key="1">
    <source>
        <dbReference type="SAM" id="MobiDB-lite"/>
    </source>
</evidence>
<dbReference type="EMBL" id="BPLQ01000337">
    <property type="protein sequence ID" value="GIX70134.1"/>
    <property type="molecule type" value="Genomic_DNA"/>
</dbReference>
<dbReference type="AlphaFoldDB" id="A0AAV4MCJ9"/>
<keyword evidence="3" id="KW-1185">Reference proteome</keyword>
<name>A0AAV4MCJ9_9ARAC</name>
<comment type="caution">
    <text evidence="2">The sequence shown here is derived from an EMBL/GenBank/DDBJ whole genome shotgun (WGS) entry which is preliminary data.</text>
</comment>